<evidence type="ECO:0000256" key="1">
    <source>
        <dbReference type="ARBA" id="ARBA00023015"/>
    </source>
</evidence>
<keyword evidence="3" id="KW-0804">Transcription</keyword>
<dbReference type="EMBL" id="MRWD01000074">
    <property type="protein sequence ID" value="ORJ19039.1"/>
    <property type="molecule type" value="Genomic_DNA"/>
</dbReference>
<evidence type="ECO:0000313" key="5">
    <source>
        <dbReference type="EMBL" id="MBF6637069.1"/>
    </source>
</evidence>
<dbReference type="GO" id="GO:0003677">
    <property type="term" value="F:DNA binding"/>
    <property type="evidence" value="ECO:0007669"/>
    <property type="project" value="UniProtKB-KW"/>
</dbReference>
<evidence type="ECO:0000256" key="3">
    <source>
        <dbReference type="ARBA" id="ARBA00023163"/>
    </source>
</evidence>
<dbReference type="Gene3D" id="3.40.1410.10">
    <property type="entry name" value="Chorismate lyase-like"/>
    <property type="match status" value="1"/>
</dbReference>
<dbReference type="SUPFAM" id="SSF64288">
    <property type="entry name" value="Chorismate lyase-like"/>
    <property type="match status" value="1"/>
</dbReference>
<dbReference type="InterPro" id="IPR036390">
    <property type="entry name" value="WH_DNA-bd_sf"/>
</dbReference>
<dbReference type="SMART" id="SM00345">
    <property type="entry name" value="HTH_GNTR"/>
    <property type="match status" value="1"/>
</dbReference>
<dbReference type="PROSITE" id="PS50949">
    <property type="entry name" value="HTH_GNTR"/>
    <property type="match status" value="1"/>
</dbReference>
<name>A0AA40X2G3_9GAMM</name>
<dbReference type="InterPro" id="IPR011663">
    <property type="entry name" value="UTRA"/>
</dbReference>
<dbReference type="InterPro" id="IPR028978">
    <property type="entry name" value="Chorismate_lyase_/UTRA_dom_sf"/>
</dbReference>
<proteinExistence type="predicted"/>
<evidence type="ECO:0000256" key="2">
    <source>
        <dbReference type="ARBA" id="ARBA00023125"/>
    </source>
</evidence>
<dbReference type="Pfam" id="PF07702">
    <property type="entry name" value="UTRA"/>
    <property type="match status" value="1"/>
</dbReference>
<keyword evidence="7" id="KW-1185">Reference proteome</keyword>
<keyword evidence="1" id="KW-0805">Transcription regulation</keyword>
<organism evidence="5 8">
    <name type="scientific">Rouxiella silvae</name>
    <dbReference type="NCBI Taxonomy" id="1646373"/>
    <lineage>
        <taxon>Bacteria</taxon>
        <taxon>Pseudomonadati</taxon>
        <taxon>Pseudomonadota</taxon>
        <taxon>Gammaproteobacteria</taxon>
        <taxon>Enterobacterales</taxon>
        <taxon>Yersiniaceae</taxon>
        <taxon>Rouxiella</taxon>
    </lineage>
</organism>
<dbReference type="SUPFAM" id="SSF46785">
    <property type="entry name" value="Winged helix' DNA-binding domain"/>
    <property type="match status" value="1"/>
</dbReference>
<gene>
    <name evidence="6" type="ORF">BS639_22135</name>
    <name evidence="5" type="ORF">ITX54_10445</name>
</gene>
<dbReference type="AlphaFoldDB" id="A0AA40X2G3"/>
<dbReference type="Gene3D" id="1.10.10.10">
    <property type="entry name" value="Winged helix-like DNA-binding domain superfamily/Winged helix DNA-binding domain"/>
    <property type="match status" value="1"/>
</dbReference>
<evidence type="ECO:0000259" key="4">
    <source>
        <dbReference type="PROSITE" id="PS50949"/>
    </source>
</evidence>
<evidence type="ECO:0000313" key="7">
    <source>
        <dbReference type="Proteomes" id="UP000192722"/>
    </source>
</evidence>
<feature type="domain" description="HTH gntR-type" evidence="4">
    <location>
        <begin position="1"/>
        <end position="69"/>
    </location>
</feature>
<dbReference type="RefSeq" id="WP_084984336.1">
    <property type="nucleotide sequence ID" value="NZ_CBCSCF010000003.1"/>
</dbReference>
<accession>A0AA40X2G3</accession>
<dbReference type="CDD" id="cd07377">
    <property type="entry name" value="WHTH_GntR"/>
    <property type="match status" value="1"/>
</dbReference>
<keyword evidence="2" id="KW-0238">DNA-binding</keyword>
<evidence type="ECO:0000313" key="6">
    <source>
        <dbReference type="EMBL" id="ORJ19039.1"/>
    </source>
</evidence>
<dbReference type="InterPro" id="IPR036388">
    <property type="entry name" value="WH-like_DNA-bd_sf"/>
</dbReference>
<sequence length="237" mass="27055">MKKQDFISQDLLSKIYQCEGATLTKLPSERKLAEEYGVARSTIRKSIEHLISIGIISVLPGSGIFINERVKNNPLIYNSVSKSRFDEMRYKLITLHKTLASAEQQIIFNLSGEAYVWQFCRLRFIAERCVQIDNSTIPVNTLPVLNQKIIESSLQKYIIDRGLSVSHNITRYRAIIISKQHADLLKCRRGLPAMHINSRGVLNTGEVCILSDIIDIDYDCTFSIPFNHENILRRSSL</sequence>
<dbReference type="PANTHER" id="PTHR44846">
    <property type="entry name" value="MANNOSYL-D-GLYCERATE TRANSPORT/METABOLISM SYSTEM REPRESSOR MNGR-RELATED"/>
    <property type="match status" value="1"/>
</dbReference>
<dbReference type="GO" id="GO:0003700">
    <property type="term" value="F:DNA-binding transcription factor activity"/>
    <property type="evidence" value="ECO:0007669"/>
    <property type="project" value="InterPro"/>
</dbReference>
<evidence type="ECO:0000313" key="8">
    <source>
        <dbReference type="Proteomes" id="UP000705283"/>
    </source>
</evidence>
<dbReference type="EMBL" id="JADMKS010000004">
    <property type="protein sequence ID" value="MBF6637069.1"/>
    <property type="molecule type" value="Genomic_DNA"/>
</dbReference>
<dbReference type="Pfam" id="PF00392">
    <property type="entry name" value="GntR"/>
    <property type="match status" value="1"/>
</dbReference>
<dbReference type="GO" id="GO:0045892">
    <property type="term" value="P:negative regulation of DNA-templated transcription"/>
    <property type="evidence" value="ECO:0007669"/>
    <property type="project" value="TreeGrafter"/>
</dbReference>
<dbReference type="Proteomes" id="UP000705283">
    <property type="component" value="Unassembled WGS sequence"/>
</dbReference>
<dbReference type="InterPro" id="IPR050679">
    <property type="entry name" value="Bact_HTH_transcr_reg"/>
</dbReference>
<protein>
    <submittedName>
        <fullName evidence="5">GntR family transcriptional regulator</fullName>
    </submittedName>
</protein>
<comment type="caution">
    <text evidence="5">The sequence shown here is derived from an EMBL/GenBank/DDBJ whole genome shotgun (WGS) entry which is preliminary data.</text>
</comment>
<reference evidence="6 7" key="2">
    <citation type="journal article" date="2017" name="Int. J. Syst. Evol. Microbiol.">
        <title>Rouxiella badensis sp. nov. and Rouxiella silvae sp. nov. isolated from peat bog soil in Germany and emendation of the genus description.</title>
        <authorList>
            <person name="Le Fleche-Mateos A."/>
            <person name="Kugler J.H."/>
            <person name="Hansen S.H."/>
            <person name="Syldatk C."/>
            <person name="Hausmann R."/>
            <person name="Lomprez F."/>
            <person name="Vandenbogaert M."/>
            <person name="Manuguerra J.C."/>
            <person name="Grimont P.A."/>
        </authorList>
    </citation>
    <scope>NUCLEOTIDE SEQUENCE [LARGE SCALE GENOMIC DNA]</scope>
    <source>
        <strain evidence="6 7">213</strain>
    </source>
</reference>
<dbReference type="PRINTS" id="PR00035">
    <property type="entry name" value="HTHGNTR"/>
</dbReference>
<dbReference type="SMART" id="SM00866">
    <property type="entry name" value="UTRA"/>
    <property type="match status" value="1"/>
</dbReference>
<dbReference type="Proteomes" id="UP000192722">
    <property type="component" value="Unassembled WGS sequence"/>
</dbReference>
<dbReference type="PANTHER" id="PTHR44846:SF1">
    <property type="entry name" value="MANNOSYL-D-GLYCERATE TRANSPORT_METABOLISM SYSTEM REPRESSOR MNGR-RELATED"/>
    <property type="match status" value="1"/>
</dbReference>
<reference evidence="6" key="1">
    <citation type="submission" date="2016-12" db="EMBL/GenBank/DDBJ databases">
        <authorList>
            <person name="Le Fleche-Mateos A."/>
        </authorList>
    </citation>
    <scope>NUCLEOTIDE SEQUENCE</scope>
    <source>
        <strain evidence="6">213</strain>
    </source>
</reference>
<reference evidence="5" key="4">
    <citation type="submission" date="2022-09" db="EMBL/GenBank/DDBJ databases">
        <title>Rouxiella aceris sp. nov., isolated from tree sap and emended description of the genus Rhouxiella.</title>
        <authorList>
            <person name="Kim I.S."/>
        </authorList>
    </citation>
    <scope>NUCLEOTIDE SEQUENCE</scope>
    <source>
        <strain evidence="5">SAP-2</strain>
    </source>
</reference>
<dbReference type="InterPro" id="IPR000524">
    <property type="entry name" value="Tscrpt_reg_HTH_GntR"/>
</dbReference>
<reference evidence="5" key="3">
    <citation type="submission" date="2020-11" db="EMBL/GenBank/DDBJ databases">
        <authorList>
            <person name="Lee S.D."/>
        </authorList>
    </citation>
    <scope>NUCLEOTIDE SEQUENCE</scope>
    <source>
        <strain evidence="5">SAP-2</strain>
    </source>
</reference>